<feature type="domain" description="Sema" evidence="17">
    <location>
        <begin position="1"/>
        <end position="455"/>
    </location>
</feature>
<evidence type="ECO:0000256" key="13">
    <source>
        <dbReference type="SAM" id="MobiDB-lite"/>
    </source>
</evidence>
<feature type="transmembrane region" description="Helical" evidence="14">
    <location>
        <begin position="1399"/>
        <end position="1419"/>
    </location>
</feature>
<keyword evidence="19" id="KW-1185">Reference proteome</keyword>
<dbReference type="SUPFAM" id="SSF103575">
    <property type="entry name" value="Plexin repeat"/>
    <property type="match status" value="1"/>
</dbReference>
<evidence type="ECO:0000256" key="12">
    <source>
        <dbReference type="PROSITE-ProRule" id="PRU00352"/>
    </source>
</evidence>
<dbReference type="Gene3D" id="3.10.20.90">
    <property type="entry name" value="Phosphatidylinositol 3-kinase Catalytic Subunit, Chain A, domain 1"/>
    <property type="match status" value="1"/>
</dbReference>
<evidence type="ECO:0000256" key="7">
    <source>
        <dbReference type="ARBA" id="ARBA00022989"/>
    </source>
</evidence>
<dbReference type="InterPro" id="IPR001627">
    <property type="entry name" value="Semap_dom"/>
</dbReference>
<dbReference type="Pfam" id="PF00069">
    <property type="entry name" value="Pkinase"/>
    <property type="match status" value="1"/>
</dbReference>
<dbReference type="EMBL" id="JACTAM010000023">
    <property type="protein sequence ID" value="KAI2649892.1"/>
    <property type="molecule type" value="Genomic_DNA"/>
</dbReference>
<dbReference type="SMART" id="SM00220">
    <property type="entry name" value="S_TKc"/>
    <property type="match status" value="1"/>
</dbReference>
<dbReference type="Gene3D" id="3.30.200.20">
    <property type="entry name" value="Phosphorylase Kinase, domain 1"/>
    <property type="match status" value="1"/>
</dbReference>
<keyword evidence="7 14" id="KW-1133">Transmembrane helix</keyword>
<comment type="caution">
    <text evidence="12">Lacks conserved residue(s) required for the propagation of feature annotation.</text>
</comment>
<dbReference type="SUPFAM" id="SSF48350">
    <property type="entry name" value="GTPase activation domain, GAP"/>
    <property type="match status" value="1"/>
</dbReference>
<evidence type="ECO:0000256" key="3">
    <source>
        <dbReference type="ARBA" id="ARBA00022475"/>
    </source>
</evidence>
<dbReference type="Pfam" id="PF17960">
    <property type="entry name" value="TIG_plexin"/>
    <property type="match status" value="1"/>
</dbReference>
<dbReference type="InterPro" id="IPR008936">
    <property type="entry name" value="Rho_GTPase_activation_prot"/>
</dbReference>
<dbReference type="InterPro" id="IPR014756">
    <property type="entry name" value="Ig_E-set"/>
</dbReference>
<dbReference type="InterPro" id="IPR013783">
    <property type="entry name" value="Ig-like_fold"/>
</dbReference>
<dbReference type="InterPro" id="IPR031148">
    <property type="entry name" value="Plexin"/>
</dbReference>
<feature type="signal peptide" evidence="15">
    <location>
        <begin position="1"/>
        <end position="17"/>
    </location>
</feature>
<evidence type="ECO:0000256" key="6">
    <source>
        <dbReference type="ARBA" id="ARBA00022737"/>
    </source>
</evidence>
<dbReference type="SMART" id="SM00429">
    <property type="entry name" value="IPT"/>
    <property type="match status" value="3"/>
</dbReference>
<dbReference type="InterPro" id="IPR036352">
    <property type="entry name" value="Semap_dom_sf"/>
</dbReference>
<dbReference type="Pfam" id="PF01833">
    <property type="entry name" value="TIG"/>
    <property type="match status" value="2"/>
</dbReference>
<dbReference type="SUPFAM" id="SSF81296">
    <property type="entry name" value="E set domains"/>
    <property type="match status" value="2"/>
</dbReference>
<proteinExistence type="inferred from homology"/>
<dbReference type="Gene3D" id="2.130.10.10">
    <property type="entry name" value="YVTN repeat-like/Quinoprotein amine dehydrogenase"/>
    <property type="match status" value="1"/>
</dbReference>
<keyword evidence="10" id="KW-0675">Receptor</keyword>
<feature type="compositionally biased region" description="Low complexity" evidence="13">
    <location>
        <begin position="685"/>
        <end position="710"/>
    </location>
</feature>
<dbReference type="SMART" id="SM00630">
    <property type="entry name" value="Sema"/>
    <property type="match status" value="1"/>
</dbReference>
<evidence type="ECO:0000313" key="18">
    <source>
        <dbReference type="EMBL" id="KAI2649892.1"/>
    </source>
</evidence>
<dbReference type="SUPFAM" id="SSF101912">
    <property type="entry name" value="Sema domain"/>
    <property type="match status" value="1"/>
</dbReference>
<protein>
    <submittedName>
        <fullName evidence="18">Plexin-B1</fullName>
    </submittedName>
</protein>
<evidence type="ECO:0000256" key="5">
    <source>
        <dbReference type="ARBA" id="ARBA00022729"/>
    </source>
</evidence>
<evidence type="ECO:0000256" key="8">
    <source>
        <dbReference type="ARBA" id="ARBA00023136"/>
    </source>
</evidence>
<keyword evidence="8 14" id="KW-0472">Membrane</keyword>
<keyword evidence="3" id="KW-1003">Cell membrane</keyword>
<evidence type="ECO:0000256" key="15">
    <source>
        <dbReference type="SAM" id="SignalP"/>
    </source>
</evidence>
<dbReference type="InterPro" id="IPR011009">
    <property type="entry name" value="Kinase-like_dom_sf"/>
</dbReference>
<feature type="compositionally biased region" description="Low complexity" evidence="13">
    <location>
        <begin position="717"/>
        <end position="743"/>
    </location>
</feature>
<dbReference type="CDD" id="cd12793">
    <property type="entry name" value="RasGAP_plexin_B1"/>
    <property type="match status" value="1"/>
</dbReference>
<dbReference type="InterPro" id="IPR046800">
    <property type="entry name" value="Plexin_RBD"/>
</dbReference>
<feature type="region of interest" description="Disordered" evidence="13">
    <location>
        <begin position="685"/>
        <end position="747"/>
    </location>
</feature>
<dbReference type="Gene3D" id="2.60.40.10">
    <property type="entry name" value="Immunoglobulins"/>
    <property type="match status" value="3"/>
</dbReference>
<evidence type="ECO:0000256" key="14">
    <source>
        <dbReference type="SAM" id="Phobius"/>
    </source>
</evidence>
<dbReference type="PANTHER" id="PTHR22625">
    <property type="entry name" value="PLEXIN"/>
    <property type="match status" value="1"/>
</dbReference>
<dbReference type="InterPro" id="IPR041019">
    <property type="entry name" value="TIG1_plexin"/>
</dbReference>
<dbReference type="InterPro" id="IPR057533">
    <property type="entry name" value="PSI_Plexin-B"/>
</dbReference>
<evidence type="ECO:0000256" key="10">
    <source>
        <dbReference type="ARBA" id="ARBA00023170"/>
    </source>
</evidence>
<keyword evidence="11" id="KW-0325">Glycoprotein</keyword>
<dbReference type="SUPFAM" id="SSF56112">
    <property type="entry name" value="Protein kinase-like (PK-like)"/>
    <property type="match status" value="1"/>
</dbReference>
<keyword evidence="6" id="KW-0677">Repeat</keyword>
<comment type="similarity">
    <text evidence="2">Belongs to the plexin family.</text>
</comment>
<evidence type="ECO:0000259" key="17">
    <source>
        <dbReference type="PROSITE" id="PS51004"/>
    </source>
</evidence>
<dbReference type="PROSITE" id="PS50011">
    <property type="entry name" value="PROTEIN_KINASE_DOM"/>
    <property type="match status" value="1"/>
</dbReference>
<evidence type="ECO:0000256" key="4">
    <source>
        <dbReference type="ARBA" id="ARBA00022692"/>
    </source>
</evidence>
<dbReference type="InterPro" id="IPR015943">
    <property type="entry name" value="WD40/YVTN_repeat-like_dom_sf"/>
</dbReference>
<evidence type="ECO:0000256" key="9">
    <source>
        <dbReference type="ARBA" id="ARBA00023157"/>
    </source>
</evidence>
<dbReference type="PROSITE" id="PS00108">
    <property type="entry name" value="PROTEIN_KINASE_ST"/>
    <property type="match status" value="1"/>
</dbReference>
<evidence type="ECO:0000256" key="2">
    <source>
        <dbReference type="ARBA" id="ARBA00010297"/>
    </source>
</evidence>
<dbReference type="PANTHER" id="PTHR22625:SF59">
    <property type="entry name" value="PLEXIN-B1 ISOFORM X1"/>
    <property type="match status" value="1"/>
</dbReference>
<dbReference type="InterPro" id="IPR000719">
    <property type="entry name" value="Prot_kinase_dom"/>
</dbReference>
<accession>A0ABQ8LGT2</accession>
<dbReference type="Gene3D" id="1.10.506.10">
    <property type="entry name" value="GTPase Activation - p120gap, domain 1"/>
    <property type="match status" value="1"/>
</dbReference>
<dbReference type="PROSITE" id="PS51004">
    <property type="entry name" value="SEMA"/>
    <property type="match status" value="1"/>
</dbReference>
<organism evidence="18 19">
    <name type="scientific">Labeo rohita</name>
    <name type="common">Indian major carp</name>
    <name type="synonym">Cyprinus rohita</name>
    <dbReference type="NCBI Taxonomy" id="84645"/>
    <lineage>
        <taxon>Eukaryota</taxon>
        <taxon>Metazoa</taxon>
        <taxon>Chordata</taxon>
        <taxon>Craniata</taxon>
        <taxon>Vertebrata</taxon>
        <taxon>Euteleostomi</taxon>
        <taxon>Actinopterygii</taxon>
        <taxon>Neopterygii</taxon>
        <taxon>Teleostei</taxon>
        <taxon>Ostariophysi</taxon>
        <taxon>Cypriniformes</taxon>
        <taxon>Cyprinidae</taxon>
        <taxon>Labeoninae</taxon>
        <taxon>Labeonini</taxon>
        <taxon>Labeo</taxon>
    </lineage>
</organism>
<dbReference type="SMART" id="SM00423">
    <property type="entry name" value="PSI"/>
    <property type="match status" value="3"/>
</dbReference>
<feature type="chain" id="PRO_5047441010" evidence="15">
    <location>
        <begin position="18"/>
        <end position="2594"/>
    </location>
</feature>
<keyword evidence="5 15" id="KW-0732">Signal</keyword>
<evidence type="ECO:0000256" key="11">
    <source>
        <dbReference type="ARBA" id="ARBA00023180"/>
    </source>
</evidence>
<reference evidence="18 19" key="1">
    <citation type="submission" date="2022-01" db="EMBL/GenBank/DDBJ databases">
        <title>A high-quality chromosome-level genome assembly of rohu carp, Labeo rohita.</title>
        <authorList>
            <person name="Arick M.A. II"/>
            <person name="Hsu C.-Y."/>
            <person name="Magbanua Z."/>
            <person name="Pechanova O."/>
            <person name="Grover C."/>
            <person name="Miller E."/>
            <person name="Thrash A."/>
            <person name="Ezzel L."/>
            <person name="Alam S."/>
            <person name="Benzie J."/>
            <person name="Hamilton M."/>
            <person name="Karsi A."/>
            <person name="Lawrence M.L."/>
            <person name="Peterson D.G."/>
        </authorList>
    </citation>
    <scope>NUCLEOTIDE SEQUENCE [LARGE SCALE GENOMIC DNA]</scope>
    <source>
        <strain evidence="19">BAU-BD-2019</strain>
        <tissue evidence="18">Blood</tissue>
    </source>
</reference>
<evidence type="ECO:0000256" key="1">
    <source>
        <dbReference type="ARBA" id="ARBA00004251"/>
    </source>
</evidence>
<dbReference type="InterPro" id="IPR013548">
    <property type="entry name" value="Plexin_cytoplasmic_RasGAP_dom"/>
</dbReference>
<dbReference type="InterPro" id="IPR002165">
    <property type="entry name" value="Plexin_repeat"/>
</dbReference>
<dbReference type="Pfam" id="PF01403">
    <property type="entry name" value="Sema"/>
    <property type="match status" value="1"/>
</dbReference>
<keyword evidence="9" id="KW-1015">Disulfide bond</keyword>
<dbReference type="Pfam" id="PF01437">
    <property type="entry name" value="PSI"/>
    <property type="match status" value="1"/>
</dbReference>
<dbReference type="InterPro" id="IPR016201">
    <property type="entry name" value="PSI"/>
</dbReference>
<dbReference type="InterPro" id="IPR008271">
    <property type="entry name" value="Ser/Thr_kinase_AS"/>
</dbReference>
<dbReference type="Proteomes" id="UP000830375">
    <property type="component" value="Unassembled WGS sequence"/>
</dbReference>
<comment type="subcellular location">
    <subcellularLocation>
        <location evidence="1">Cell membrane</location>
        <topology evidence="1">Single-pass type I membrane protein</topology>
    </subcellularLocation>
</comment>
<feature type="domain" description="Protein kinase" evidence="16">
    <location>
        <begin position="2258"/>
        <end position="2592"/>
    </location>
</feature>
<comment type="caution">
    <text evidence="18">The sequence shown here is derived from an EMBL/GenBank/DDBJ whole genome shotgun (WGS) entry which is preliminary data.</text>
</comment>
<gene>
    <name evidence="18" type="ORF">H4Q32_015944</name>
</gene>
<keyword evidence="4 14" id="KW-0812">Transmembrane</keyword>
<feature type="region of interest" description="Disordered" evidence="13">
    <location>
        <begin position="828"/>
        <end position="854"/>
    </location>
</feature>
<dbReference type="InterPro" id="IPR002909">
    <property type="entry name" value="IPT_dom"/>
</dbReference>
<evidence type="ECO:0000259" key="16">
    <source>
        <dbReference type="PROSITE" id="PS50011"/>
    </source>
</evidence>
<name>A0ABQ8LGT2_LABRO</name>
<dbReference type="Pfam" id="PF24317">
    <property type="entry name" value="PSI_Plexin-B"/>
    <property type="match status" value="1"/>
</dbReference>
<dbReference type="Gene3D" id="1.10.510.10">
    <property type="entry name" value="Transferase(Phosphotransferase) domain 1"/>
    <property type="match status" value="2"/>
</dbReference>
<dbReference type="Pfam" id="PF20170">
    <property type="entry name" value="Plexin_RBD"/>
    <property type="match status" value="1"/>
</dbReference>
<sequence length="2594" mass="288763">MALILTLLQSLILGVLGVHSSYPRFSFNDTVFQHLALHPDPSIGTVYVGARDHLFQLAGLDGLRLEVDEKTGPVRDSKDCLPPVTLENCPQAGFVNNHNKLLLVDPYSLQLITCGSVHQGTCQKRSLANVNEVLFSAERPVDTQYVAANDPTASTVGLVVRPQDKDPVLYVGRGYTSSHPPVSTRQLLTEPVFSYEETAKLAVAGRLSEYDHNFVATFARRNHVYFLFYRRDLKAASREYRTYVARVCLDDQAYYSYVEVPLLCRSNSTGKNYNFLQGAQVGGEESGGSQVLMGVFSTAVSAANGPSEESALCVYTLDEVDRGIDATRDLCYTQDGGKDGSKVAYIEYDNTLNAYPCGSDHTPSPMAKPAEAVLGSPSARLTAVAVSVKEGHTIVFLGDSKGNLLKVFRGNSGEVKKYSTLLIQPGLAINSDLLLDSTHRHIYIMTSHSVEKRPVAECDKHADCASCLAVRDPYCGWCVLDGRYLTHPPVGSFPPHSSRCGMRSDCRLGSVEGHWLWSFDEQQQCLRVESLSQYNASLGEQKQIAVDVLGLPNLSEGDMYSCFFEDTETAALVQGTTVTCATPEAHRLPPVPHGEDSVSVTLSLRFRTGCVNSRWKCNWCIHQHVCTHRSTCDRGAIIYNQHFSLATSAPQTKKDVHTYTTSTPTTTTLSTTEVAMTTEVVVMTTTSMTPPTTPEPTAAPTTPLETTTPLHSPPTTPNHATTSSTHPSSATTESTDTTTEATTLSQNASWVEESIQVGLLSTPTSQSYEELVGRSSREEAAEVTLPALRAGEVVTMGPLIEALPSSSPEVVTLSQSEMDIDALIDTGVPVSSASAPSGDGEAGPDSSDFPLAPDTDYQSDSADLFLLEEESLLISRGSHACPCVEGIQGSSLLPVNVERKITLLGRNLHLYQYSYSAAVEEYRSLISVRRRDSFQMDYPEDLHVRLYNCSVGRSDCSRCHTADQQYGCVWCEGSRSSCVYRSSCTEHRAEDIQHSVTIAGVPCTVIPDRYEVSSSIVCETTASAVEQSAHVSVQVKGGGIGQSAQRFRYQDPVLLGVSPLKGPMSGGTSLTITGRNLLTGRSNEISILIGGVPCYISPEQYNNERVECVTGGSNRTGESGVTVRFGRAERHLQEVFYQYTPDPNVTHAAPSKSFISGGRIIRVSGQHLDVVQEPRIRVTLTPLESHSQKRKRRRRSSVDYSLLRRERRIVPEPNCPEDSLCVVKQVEFTQLEERCTVNSSTLILCPTPEVGPEALRAGVTVHFLLDNLHFEFKNVSDSPFSYEPNPVLHSLNQHDPSKPFRHKPGSIISVEGENLDLAMSKEEVVALIGDGECAVKTLTRNHLYCEPPAQQPAVAATKKREAADTLPEFTVRMGNLNFSLGRVQYDSQGPAAFPLEAQVGVGVGASIVALIVLVIVLIYRRKSKQALRDYKKVQIQLENLETSVRDRCKKEFTDLMTEMMDVSSDLMGSGIPFLDYRKYSERIFFPGHRESPLRRDLDVPACRRATVEQGLVQLSNLLNSKLFLTKFIHTLEAQRTFSPRDRAYVASLLTVALHGKLEYFTDILKTLLSHLVEQYTTKNPKLMLRRTESVVEKLLTNWMSICLYTFLRYPCLFVIWQDTAGEAFYMLFRAIKHQVDKGPVDAVTGKAKYTLNDNRLLREDVEYRTLTLNVLVSSGGAGESQTVPTKVLDCDTITQVKEKILEQTCKGMSYSQRPSADSVHLEWRAGMAGHLILSDQDLTSVVQGSWKRLNTLQHYKVPDGATVTLVSRQSKQIHHDSHDYIPGEKTPMLEDGDEGGVKQWHLVKASEEAELPKHRRGSLRDKEHDLFTVILSTSRPVPLAVKYFFDLLDDQAAQHSITDPETIHIWKTNSLPLRFWINILKNPQFIFDVQASDNVDAVLSVIAQTFMDSCTIADHKLGRDSPINKLLYARDIPRYKQMVERYYSDIRQTIPVSDQEMNSSLAELSRNYSNEVNHLVALHELYKYINKYYDQIITALEEDSTAQKMQLGYRLQQIAAAVENKSTEENRRHLRRMVTIKDSIHRFKTCESLIDIIAVTEVCFFSVKVCFSMFFGWLSVNKVSVAVCISALVIYSELTAVVSVCSDLLSVHADILVIHSCYDVSNEVRSKLLTGTQRGVCVCVCQCCRVIVLSCVCVFGNHPETEVNRMGIFSSACKTMHRNHSNSCSKLHGTCFCEYHCLFIDDDVITATCHLRISLNPERERERERGVESERVVRKSPHHKVRMSIYKQLQTSDEIMQTNTKDMICAKSSDVVMDSKMKTLRNYEHLEPVYTEEQEDPRDYCYGRHVAVKVLKSGAGFTQAGQDELTLLQCASGPTARNPLKGRIVQLLDEFKIADICLVLELLGPDLRCWQVCFGNPGLSLTFVKRVITQVLEGLEYLHGHCKIIHTDIKPENILLCLTPQSSSHPPGGAMQTYSSAIKTKLLQEHKAAGKPGNLDNITVKIADLGSSCWVYKHFCQEIQTRQYRSLEVLLGSEYGPPADIWNHLAHIIELLGKIPVSVALSGKYSYEYFNRKGDLQRIAVLRPWGIYEVLVEKYHFLLREASLFSDFLLQMLDFLPERRATAAQCLKHPWLKL</sequence>
<evidence type="ECO:0000313" key="19">
    <source>
        <dbReference type="Proteomes" id="UP000830375"/>
    </source>
</evidence>
<dbReference type="Pfam" id="PF08337">
    <property type="entry name" value="Plexin_cytopl"/>
    <property type="match status" value="1"/>
</dbReference>